<protein>
    <recommendedName>
        <fullName evidence="3">DUF3570 domain-containing protein</fullName>
    </recommendedName>
</protein>
<evidence type="ECO:0000313" key="2">
    <source>
        <dbReference type="Proteomes" id="UP000469346"/>
    </source>
</evidence>
<name>A0A6N9TT54_DISTH</name>
<dbReference type="Proteomes" id="UP000469346">
    <property type="component" value="Unassembled WGS sequence"/>
</dbReference>
<dbReference type="AlphaFoldDB" id="A0A6N9TT54"/>
<keyword evidence="2" id="KW-1185">Reference proteome</keyword>
<comment type="caution">
    <text evidence="1">The sequence shown here is derived from an EMBL/GenBank/DDBJ whole genome shotgun (WGS) entry which is preliminary data.</text>
</comment>
<gene>
    <name evidence="1" type="ORF">G3N55_08730</name>
</gene>
<dbReference type="EMBL" id="JAAGRR010000100">
    <property type="protein sequence ID" value="NDY42924.1"/>
    <property type="molecule type" value="Genomic_DNA"/>
</dbReference>
<proteinExistence type="predicted"/>
<sequence>MEYETKAGTLVAGLQVKPVPKLSLKTNLSWTTGTGEISDLFFNSIYPTGDAKLDLDTSSVNPNQPHLYDTAYINGSDAYSDLDFDEINVTVGVSYKVTEALGVGVNYYFDYFRDDQPYVYGDQDSGIQSVMGYVSYGF</sequence>
<organism evidence="1 2">
    <name type="scientific">Dissulfurirhabdus thermomarina</name>
    <dbReference type="NCBI Taxonomy" id="1765737"/>
    <lineage>
        <taxon>Bacteria</taxon>
        <taxon>Deltaproteobacteria</taxon>
        <taxon>Dissulfurirhabdaceae</taxon>
        <taxon>Dissulfurirhabdus</taxon>
    </lineage>
</organism>
<evidence type="ECO:0008006" key="3">
    <source>
        <dbReference type="Google" id="ProtNLM"/>
    </source>
</evidence>
<accession>A0A6N9TT54</accession>
<evidence type="ECO:0000313" key="1">
    <source>
        <dbReference type="EMBL" id="NDY42924.1"/>
    </source>
</evidence>
<reference evidence="1 2" key="1">
    <citation type="submission" date="2020-02" db="EMBL/GenBank/DDBJ databases">
        <title>Comparative genomics of sulfur disproportionating microorganisms.</title>
        <authorList>
            <person name="Ward L.M."/>
            <person name="Bertran E."/>
            <person name="Johnston D.T."/>
        </authorList>
    </citation>
    <scope>NUCLEOTIDE SEQUENCE [LARGE SCALE GENOMIC DNA]</scope>
    <source>
        <strain evidence="1 2">DSM 100025</strain>
    </source>
</reference>